<comment type="caution">
    <text evidence="2">The sequence shown here is derived from an EMBL/GenBank/DDBJ whole genome shotgun (WGS) entry which is preliminary data.</text>
</comment>
<feature type="compositionally biased region" description="Pro residues" evidence="1">
    <location>
        <begin position="33"/>
        <end position="44"/>
    </location>
</feature>
<feature type="compositionally biased region" description="Polar residues" evidence="1">
    <location>
        <begin position="145"/>
        <end position="155"/>
    </location>
</feature>
<protein>
    <submittedName>
        <fullName evidence="2">Uncharacterized protein</fullName>
    </submittedName>
</protein>
<feature type="region of interest" description="Disordered" evidence="1">
    <location>
        <begin position="115"/>
        <end position="155"/>
    </location>
</feature>
<feature type="compositionally biased region" description="Polar residues" evidence="1">
    <location>
        <begin position="115"/>
        <end position="137"/>
    </location>
</feature>
<organism evidence="2 3">
    <name type="scientific">Plectosphaerella cucumerina</name>
    <dbReference type="NCBI Taxonomy" id="40658"/>
    <lineage>
        <taxon>Eukaryota</taxon>
        <taxon>Fungi</taxon>
        <taxon>Dikarya</taxon>
        <taxon>Ascomycota</taxon>
        <taxon>Pezizomycotina</taxon>
        <taxon>Sordariomycetes</taxon>
        <taxon>Hypocreomycetidae</taxon>
        <taxon>Glomerellales</taxon>
        <taxon>Plectosphaerellaceae</taxon>
        <taxon>Plectosphaerella</taxon>
    </lineage>
</organism>
<feature type="region of interest" description="Disordered" evidence="1">
    <location>
        <begin position="209"/>
        <end position="317"/>
    </location>
</feature>
<dbReference type="AlphaFoldDB" id="A0A8K0THC7"/>
<reference evidence="2" key="1">
    <citation type="journal article" date="2021" name="Nat. Commun.">
        <title>Genetic determinants of endophytism in the Arabidopsis root mycobiome.</title>
        <authorList>
            <person name="Mesny F."/>
            <person name="Miyauchi S."/>
            <person name="Thiergart T."/>
            <person name="Pickel B."/>
            <person name="Atanasova L."/>
            <person name="Karlsson M."/>
            <person name="Huettel B."/>
            <person name="Barry K.W."/>
            <person name="Haridas S."/>
            <person name="Chen C."/>
            <person name="Bauer D."/>
            <person name="Andreopoulos W."/>
            <person name="Pangilinan J."/>
            <person name="LaButti K."/>
            <person name="Riley R."/>
            <person name="Lipzen A."/>
            <person name="Clum A."/>
            <person name="Drula E."/>
            <person name="Henrissat B."/>
            <person name="Kohler A."/>
            <person name="Grigoriev I.V."/>
            <person name="Martin F.M."/>
            <person name="Hacquard S."/>
        </authorList>
    </citation>
    <scope>NUCLEOTIDE SEQUENCE</scope>
    <source>
        <strain evidence="2">MPI-CAGE-AT-0016</strain>
    </source>
</reference>
<evidence type="ECO:0000256" key="1">
    <source>
        <dbReference type="SAM" id="MobiDB-lite"/>
    </source>
</evidence>
<gene>
    <name evidence="2" type="ORF">B0T11DRAFT_275526</name>
</gene>
<sequence length="317" mass="34236">MLAQQQPRRRRRELMNDQGRARDDEARSGGRPLPWPWPPHPAPSNQPASTHGQFAPDVACNRPRRDCPARSALPVPVTLGPSMPSSYYPTKFAGVCYEPPYEYIDSVLPPSTRVTNASRHTGSLPSCDSTPRCTRNAGSHGARGSSLTLSSPTRSECSLSPIDLGSWAYQPPLSGRGPGVFAGRHKQAFASCSGVRWAPSFSRAVELAGSPSMQPSGGLATSSSPCGKYHRRGEKGMDGGREPCHARPFSVGKLTRAPPPPLSPLAYTNRRFAAAGNGRRWRFEKTRAPPAGRLARGDAMHAMPNATREHGRRKNGT</sequence>
<dbReference type="EMBL" id="JAGPXD010000002">
    <property type="protein sequence ID" value="KAH7367550.1"/>
    <property type="molecule type" value="Genomic_DNA"/>
</dbReference>
<feature type="compositionally biased region" description="Polar residues" evidence="1">
    <location>
        <begin position="211"/>
        <end position="225"/>
    </location>
</feature>
<name>A0A8K0THC7_9PEZI</name>
<accession>A0A8K0THC7</accession>
<evidence type="ECO:0000313" key="3">
    <source>
        <dbReference type="Proteomes" id="UP000813385"/>
    </source>
</evidence>
<proteinExistence type="predicted"/>
<feature type="region of interest" description="Disordered" evidence="1">
    <location>
        <begin position="1"/>
        <end position="66"/>
    </location>
</feature>
<feature type="compositionally biased region" description="Basic and acidic residues" evidence="1">
    <location>
        <begin position="13"/>
        <end position="28"/>
    </location>
</feature>
<evidence type="ECO:0000313" key="2">
    <source>
        <dbReference type="EMBL" id="KAH7367550.1"/>
    </source>
</evidence>
<feature type="compositionally biased region" description="Low complexity" evidence="1">
    <location>
        <begin position="269"/>
        <end position="278"/>
    </location>
</feature>
<feature type="compositionally biased region" description="Basic and acidic residues" evidence="1">
    <location>
        <begin position="234"/>
        <end position="245"/>
    </location>
</feature>
<dbReference type="Proteomes" id="UP000813385">
    <property type="component" value="Unassembled WGS sequence"/>
</dbReference>
<keyword evidence="3" id="KW-1185">Reference proteome</keyword>